<protein>
    <submittedName>
        <fullName evidence="3">CNDH2_C domain-containing protein</fullName>
    </submittedName>
</protein>
<proteinExistence type="predicted"/>
<evidence type="ECO:0000313" key="1">
    <source>
        <dbReference type="EMBL" id="VDO66518.1"/>
    </source>
</evidence>
<reference evidence="1 2" key="1">
    <citation type="submission" date="2018-11" db="EMBL/GenBank/DDBJ databases">
        <authorList>
            <consortium name="Pathogen Informatics"/>
        </authorList>
    </citation>
    <scope>NUCLEOTIDE SEQUENCE [LARGE SCALE GENOMIC DNA]</scope>
</reference>
<keyword evidence="2" id="KW-1185">Reference proteome</keyword>
<sequence>MEDSTSGVYPHELTSDLGWMDRRLQRYHQEILNVANKAHKVFSDNMKFDVALDVSHFTSEELLVHNDGCDSDDCDLDSVYTLLDESGDLQFKATKTGRQWLSIERRRDEESTSRRAAVSGRVRDGGTDEVEREVSAASFVDLSTSSSVRWQMSEELEVVAWK</sequence>
<name>A0A183FGZ5_HELPZ</name>
<organism evidence="2 3">
    <name type="scientific">Heligmosomoides polygyrus</name>
    <name type="common">Parasitic roundworm</name>
    <dbReference type="NCBI Taxonomy" id="6339"/>
    <lineage>
        <taxon>Eukaryota</taxon>
        <taxon>Metazoa</taxon>
        <taxon>Ecdysozoa</taxon>
        <taxon>Nematoda</taxon>
        <taxon>Chromadorea</taxon>
        <taxon>Rhabditida</taxon>
        <taxon>Rhabditina</taxon>
        <taxon>Rhabditomorpha</taxon>
        <taxon>Strongyloidea</taxon>
        <taxon>Heligmosomidae</taxon>
        <taxon>Heligmosomoides</taxon>
    </lineage>
</organism>
<reference evidence="3" key="2">
    <citation type="submission" date="2019-09" db="UniProtKB">
        <authorList>
            <consortium name="WormBaseParasite"/>
        </authorList>
    </citation>
    <scope>IDENTIFICATION</scope>
</reference>
<dbReference type="WBParaSite" id="HPBE_0000598601-mRNA-1">
    <property type="protein sequence ID" value="HPBE_0000598601-mRNA-1"/>
    <property type="gene ID" value="HPBE_0000598601"/>
</dbReference>
<dbReference type="EMBL" id="UZAH01025575">
    <property type="protein sequence ID" value="VDO66518.1"/>
    <property type="molecule type" value="Genomic_DNA"/>
</dbReference>
<dbReference type="AlphaFoldDB" id="A0A183FGZ5"/>
<evidence type="ECO:0000313" key="2">
    <source>
        <dbReference type="Proteomes" id="UP000050761"/>
    </source>
</evidence>
<accession>A0A183FGZ5</accession>
<gene>
    <name evidence="1" type="ORF">HPBE_LOCUS5987</name>
</gene>
<dbReference type="Proteomes" id="UP000050761">
    <property type="component" value="Unassembled WGS sequence"/>
</dbReference>
<evidence type="ECO:0000313" key="3">
    <source>
        <dbReference type="WBParaSite" id="HPBE_0000598601-mRNA-1"/>
    </source>
</evidence>
<accession>A0A3P8APS1</accession>